<evidence type="ECO:0000256" key="1">
    <source>
        <dbReference type="ARBA" id="ARBA00022857"/>
    </source>
</evidence>
<dbReference type="OMA" id="SWGAKVW"/>
<dbReference type="GeneID" id="6758506"/>
<dbReference type="RefSeq" id="XP_002117344.1">
    <property type="nucleotide sequence ID" value="XM_002117308.1"/>
</dbReference>
<accession>B3SAN0</accession>
<dbReference type="OrthoDB" id="5296at2759"/>
<dbReference type="GO" id="GO:0005737">
    <property type="term" value="C:cytoplasm"/>
    <property type="evidence" value="ECO:0000318"/>
    <property type="project" value="GO_Central"/>
</dbReference>
<dbReference type="Gene3D" id="3.40.50.720">
    <property type="entry name" value="NAD(P)-binding Rossmann-like Domain"/>
    <property type="match status" value="1"/>
</dbReference>
<sequence length="250" mass="27183">MAYNRAVFITGSNRGLGLQFAKELAKNENYRHVFAACRKPNDAQELLSIAKENSKVQIVQLDVQNDQDIHSAVEVVNKKVGGNGLNLLINNAGISINGGPIPTVNRSDFMKVMDVNVSSPIMLTKAFYRLLRAASNPSSTRDIFLPAVVVNMSSILGSIESNNAESGVLYPYRCSKAALNMATKSMAIEFAPRNIIAITMHPGWVRTDLGGPKAPLFVEESIKGMMNVIENLNLSDSGKLLGYDGSNIPW</sequence>
<protein>
    <submittedName>
        <fullName evidence="4">Uncharacterized protein</fullName>
    </submittedName>
</protein>
<dbReference type="CTD" id="6758506"/>
<dbReference type="EMBL" id="DS985262">
    <property type="protein sequence ID" value="EDV20183.1"/>
    <property type="molecule type" value="Genomic_DNA"/>
</dbReference>
<evidence type="ECO:0000313" key="5">
    <source>
        <dbReference type="Proteomes" id="UP000009022"/>
    </source>
</evidence>
<dbReference type="PANTHER" id="PTHR43544">
    <property type="entry name" value="SHORT-CHAIN DEHYDROGENASE/REDUCTASE"/>
    <property type="match status" value="1"/>
</dbReference>
<name>B3SAN0_TRIAD</name>
<dbReference type="PANTHER" id="PTHR43544:SF7">
    <property type="entry name" value="NADB-LER2"/>
    <property type="match status" value="1"/>
</dbReference>
<dbReference type="PRINTS" id="PR00081">
    <property type="entry name" value="GDHRDH"/>
</dbReference>
<dbReference type="KEGG" id="tad:TRIADDRAFT_61317"/>
<dbReference type="InterPro" id="IPR051468">
    <property type="entry name" value="Fungal_SecMetab_SDRs"/>
</dbReference>
<keyword evidence="1" id="KW-0521">NADP</keyword>
<keyword evidence="5" id="KW-1185">Reference proteome</keyword>
<keyword evidence="2" id="KW-0560">Oxidoreductase</keyword>
<dbReference type="Pfam" id="PF00106">
    <property type="entry name" value="adh_short"/>
    <property type="match status" value="1"/>
</dbReference>
<reference evidence="4 5" key="1">
    <citation type="journal article" date="2008" name="Nature">
        <title>The Trichoplax genome and the nature of placozoans.</title>
        <authorList>
            <person name="Srivastava M."/>
            <person name="Begovic E."/>
            <person name="Chapman J."/>
            <person name="Putnam N.H."/>
            <person name="Hellsten U."/>
            <person name="Kawashima T."/>
            <person name="Kuo A."/>
            <person name="Mitros T."/>
            <person name="Salamov A."/>
            <person name="Carpenter M.L."/>
            <person name="Signorovitch A.Y."/>
            <person name="Moreno M.A."/>
            <person name="Kamm K."/>
            <person name="Grimwood J."/>
            <person name="Schmutz J."/>
            <person name="Shapiro H."/>
            <person name="Grigoriev I.V."/>
            <person name="Buss L.W."/>
            <person name="Schierwater B."/>
            <person name="Dellaporta S.L."/>
            <person name="Rokhsar D.S."/>
        </authorList>
    </citation>
    <scope>NUCLEOTIDE SEQUENCE [LARGE SCALE GENOMIC DNA]</scope>
    <source>
        <strain evidence="4 5">Grell-BS-1999</strain>
    </source>
</reference>
<dbReference type="SUPFAM" id="SSF51735">
    <property type="entry name" value="NAD(P)-binding Rossmann-fold domains"/>
    <property type="match status" value="1"/>
</dbReference>
<dbReference type="eggNOG" id="KOG1611">
    <property type="taxonomic scope" value="Eukaryota"/>
</dbReference>
<proteinExistence type="inferred from homology"/>
<evidence type="ECO:0000256" key="2">
    <source>
        <dbReference type="ARBA" id="ARBA00023002"/>
    </source>
</evidence>
<dbReference type="PhylomeDB" id="B3SAN0"/>
<comment type="similarity">
    <text evidence="3">Belongs to the short-chain dehydrogenases/reductases (SDR) family.</text>
</comment>
<organism evidence="4 5">
    <name type="scientific">Trichoplax adhaerens</name>
    <name type="common">Trichoplax reptans</name>
    <dbReference type="NCBI Taxonomy" id="10228"/>
    <lineage>
        <taxon>Eukaryota</taxon>
        <taxon>Metazoa</taxon>
        <taxon>Placozoa</taxon>
        <taxon>Uniplacotomia</taxon>
        <taxon>Trichoplacea</taxon>
        <taxon>Trichoplacidae</taxon>
        <taxon>Trichoplax</taxon>
    </lineage>
</organism>
<dbReference type="HOGENOM" id="CLU_010194_9_1_1"/>
<dbReference type="InterPro" id="IPR002347">
    <property type="entry name" value="SDR_fam"/>
</dbReference>
<dbReference type="GO" id="GO:0016491">
    <property type="term" value="F:oxidoreductase activity"/>
    <property type="evidence" value="ECO:0000318"/>
    <property type="project" value="GO_Central"/>
</dbReference>
<dbReference type="CDD" id="cd05325">
    <property type="entry name" value="carb_red_sniffer_like_SDR_c"/>
    <property type="match status" value="1"/>
</dbReference>
<dbReference type="PRINTS" id="PR00080">
    <property type="entry name" value="SDRFAMILY"/>
</dbReference>
<evidence type="ECO:0000256" key="3">
    <source>
        <dbReference type="RuleBase" id="RU000363"/>
    </source>
</evidence>
<evidence type="ECO:0000313" key="4">
    <source>
        <dbReference type="EMBL" id="EDV20183.1"/>
    </source>
</evidence>
<gene>
    <name evidence="4" type="ORF">TRIADDRAFT_61317</name>
</gene>
<dbReference type="AlphaFoldDB" id="B3SAN0"/>
<dbReference type="InterPro" id="IPR036291">
    <property type="entry name" value="NAD(P)-bd_dom_sf"/>
</dbReference>
<dbReference type="InParanoid" id="B3SAN0"/>
<dbReference type="Proteomes" id="UP000009022">
    <property type="component" value="Unassembled WGS sequence"/>
</dbReference>